<dbReference type="RefSeq" id="WP_004919577.1">
    <property type="nucleotide sequence ID" value="NC_017731.1"/>
</dbReference>
<feature type="domain" description="YdgH/BhsA/McbA-like" evidence="3">
    <location>
        <begin position="35"/>
        <end position="91"/>
    </location>
</feature>
<dbReference type="InterPro" id="IPR051096">
    <property type="entry name" value="BhsA/McbA_stress_biofilm_assoc"/>
</dbReference>
<sequence length="316" mass="34085">MKLKTTAIAAAVLSLTSITAVQAAVELTPKQAEELKPYERITVTGRFNAIYEASDAVSRRADKLGAYAFYIQSLDDVGDSGNMRVVADLYQKDAKSVEESKRRVFGGVEEMSKADATQYEPFDAVTVSGFYPSQPDLYEAIAKKAKEKGAASFYVVRNIAVNDGGNTLATAYVYKKDAPKRQVQLEEAVVPADSEAGQALLAEGGEAAKKVRIPGVASSEEPTTAVGRFFETSSSAPGKTSVTLPSGYVIEEVNKTAAAQMVPFDSITFSGYYTNTPEVRYQIAKRAEAKGAKYFHITREWQSNGGSVTISADLFK</sequence>
<organism evidence="4 5">
    <name type="scientific">Providencia stuartii (strain MRSN 2154)</name>
    <dbReference type="NCBI Taxonomy" id="1157951"/>
    <lineage>
        <taxon>Bacteria</taxon>
        <taxon>Pseudomonadati</taxon>
        <taxon>Pseudomonadota</taxon>
        <taxon>Gammaproteobacteria</taxon>
        <taxon>Enterobacterales</taxon>
        <taxon>Morganellaceae</taxon>
        <taxon>Providencia</taxon>
    </lineage>
</organism>
<feature type="domain" description="YdgH/BhsA/McbA-like" evidence="3">
    <location>
        <begin position="261"/>
        <end position="316"/>
    </location>
</feature>
<dbReference type="InterPro" id="IPR010854">
    <property type="entry name" value="YdgH/BhsA/McbA-like_dom"/>
</dbReference>
<dbReference type="NCBIfam" id="NF040471">
    <property type="entry name" value="ydgH_STM1478"/>
    <property type="match status" value="1"/>
</dbReference>
<dbReference type="OrthoDB" id="7058817at2"/>
<keyword evidence="1 2" id="KW-0732">Signal</keyword>
<dbReference type="PANTHER" id="PTHR34156">
    <property type="entry name" value="OUTER MEMBRANE PROTEIN-RELATED-RELATED"/>
    <property type="match status" value="1"/>
</dbReference>
<proteinExistence type="predicted"/>
<dbReference type="Gene3D" id="3.30.1660.10">
    <property type="entry name" value="Flavin-binding protein dodecin"/>
    <property type="match status" value="3"/>
</dbReference>
<dbReference type="EMBL" id="CP003488">
    <property type="protein sequence ID" value="AFH95891.1"/>
    <property type="molecule type" value="Genomic_DNA"/>
</dbReference>
<dbReference type="PATRIC" id="fig|1157951.4.peg.4130"/>
<dbReference type="Proteomes" id="UP000005012">
    <property type="component" value="Chromosome"/>
</dbReference>
<feature type="domain" description="YdgH/BhsA/McbA-like" evidence="3">
    <location>
        <begin position="119"/>
        <end position="175"/>
    </location>
</feature>
<name>A0A140NSJ9_PROSM</name>
<dbReference type="InterPro" id="IPR025543">
    <property type="entry name" value="Dodecin-like"/>
</dbReference>
<protein>
    <recommendedName>
        <fullName evidence="3">YdgH/BhsA/McbA-like domain-containing protein</fullName>
    </recommendedName>
</protein>
<dbReference type="PANTHER" id="PTHR34156:SF2">
    <property type="entry name" value="PROTEIN YDGH"/>
    <property type="match status" value="1"/>
</dbReference>
<accession>A0A140NSJ9</accession>
<dbReference type="SUPFAM" id="SSF159871">
    <property type="entry name" value="YdgH-like"/>
    <property type="match status" value="3"/>
</dbReference>
<dbReference type="Pfam" id="PF07338">
    <property type="entry name" value="YdgH_BhsA-like"/>
    <property type="match status" value="3"/>
</dbReference>
<reference evidence="5" key="2">
    <citation type="submission" date="2012-04" db="EMBL/GenBank/DDBJ databases">
        <title>Complete genome sequence of Providencia stuartii clinical isolate MRSN 2154.</title>
        <authorList>
            <person name="Clifford R.J."/>
            <person name="Hang J."/>
            <person name="Riley M.C."/>
            <person name="Onmus-Leone F."/>
            <person name="Kuschner R.A."/>
            <person name="Lesho E.P."/>
            <person name="Waterman P.E."/>
        </authorList>
    </citation>
    <scope>NUCLEOTIDE SEQUENCE [LARGE SCALE GENOMIC DNA]</scope>
    <source>
        <strain evidence="5">MRSN 2154</strain>
    </source>
</reference>
<dbReference type="AlphaFoldDB" id="A0A140NSJ9"/>
<dbReference type="HOGENOM" id="CLU_876761_0_0_6"/>
<dbReference type="KEGG" id="psi:S70_20535"/>
<feature type="chain" id="PRO_5007303862" description="YdgH/BhsA/McbA-like domain-containing protein" evidence="2">
    <location>
        <begin position="24"/>
        <end position="316"/>
    </location>
</feature>
<gene>
    <name evidence="4" type="ordered locus">S70_20535</name>
</gene>
<dbReference type="InterPro" id="IPR025539">
    <property type="entry name" value="YdgH"/>
</dbReference>
<dbReference type="InterPro" id="IPR036275">
    <property type="entry name" value="YdgH-like_sf"/>
</dbReference>
<evidence type="ECO:0000313" key="4">
    <source>
        <dbReference type="EMBL" id="AFH95891.1"/>
    </source>
</evidence>
<reference evidence="4 5" key="1">
    <citation type="journal article" date="2012" name="J. Bacteriol.">
        <title>Complete Genome Sequence of Providencia stuartii Clinical Isolate MRSN 2154.</title>
        <authorList>
            <person name="Clifford R.J."/>
            <person name="Hang J."/>
            <person name="Riley M.C."/>
            <person name="Onmus-Leone F."/>
            <person name="Kuschner R.A."/>
            <person name="Lesho E.P."/>
            <person name="Waterman P.E."/>
        </authorList>
    </citation>
    <scope>NUCLEOTIDE SEQUENCE [LARGE SCALE GENOMIC DNA]</scope>
    <source>
        <strain evidence="4 5">MRSN 2154</strain>
    </source>
</reference>
<dbReference type="GeneID" id="93519380"/>
<feature type="signal peptide" evidence="2">
    <location>
        <begin position="1"/>
        <end position="23"/>
    </location>
</feature>
<evidence type="ECO:0000259" key="3">
    <source>
        <dbReference type="Pfam" id="PF07338"/>
    </source>
</evidence>
<evidence type="ECO:0000256" key="1">
    <source>
        <dbReference type="ARBA" id="ARBA00022729"/>
    </source>
</evidence>
<evidence type="ECO:0000256" key="2">
    <source>
        <dbReference type="SAM" id="SignalP"/>
    </source>
</evidence>
<evidence type="ECO:0000313" key="5">
    <source>
        <dbReference type="Proteomes" id="UP000005012"/>
    </source>
</evidence>